<keyword evidence="3" id="KW-0489">Methyltransferase</keyword>
<dbReference type="InterPro" id="IPR013968">
    <property type="entry name" value="PKS_KR"/>
</dbReference>
<feature type="domain" description="Carrier" evidence="7">
    <location>
        <begin position="873"/>
        <end position="953"/>
    </location>
</feature>
<keyword evidence="4" id="KW-0808">Transferase</keyword>
<dbReference type="PANTHER" id="PTHR43775">
    <property type="entry name" value="FATTY ACID SYNTHASE"/>
    <property type="match status" value="1"/>
</dbReference>
<evidence type="ECO:0000313" key="9">
    <source>
        <dbReference type="Proteomes" id="UP001338125"/>
    </source>
</evidence>
<dbReference type="SMART" id="SM00822">
    <property type="entry name" value="PKS_KR"/>
    <property type="match status" value="1"/>
</dbReference>
<dbReference type="Pfam" id="PF07993">
    <property type="entry name" value="NAD_binding_4"/>
    <property type="match status" value="1"/>
</dbReference>
<feature type="region of interest" description="Disordered" evidence="6">
    <location>
        <begin position="965"/>
        <end position="988"/>
    </location>
</feature>
<sequence length="1342" mass="147961">MRNLRKLLKPGGFLSGDGFIFGALPGWWLGVEEGRNLSPFVDVAQQDAILQRASFSGLDTMAPAKFLDTFGVVLSVTQAVDDRIRFIRNSLSVPDISNIKRLVVVGGESESVAHLAKELSSLFREIAKEVIHYRRLEDIDFGVYNSDAAVISLSELEHPVFKDITSTKWHGFRQLFEGERTVLWVTSGRLEDQPFSNMIVGFGRSAVHENEELRLQFMDIPDVDKVNPRIIAESLCLLHATDIEDERILYTAEPEIIIDTQGYQLVPRLHPISAANDRYNSTQRLITHEIDISESVVELEKEGNDYSMRELSRFETITETVGSNLIELRITHSVLSAIKTPLGHKFAVLGVDASGNHYLVLTSSPRSIVKVSQESAVICNDVKMSHDSFIYRVAATLVAMAIIDPLVAGQKVAIHNASEPIAEIINTYASAKGIHAIFTTDLNPAASPLVPWVRLSPFLSRYDLSQIVPNDIYCLVGLGNETTENELSVLSNLPSYTRRETAQTLYSHKAINSLLPSVDLLRQALKTAVRRLDTFKVSSESSSSKAMSLESLIKGESSNDPISIVNWTPPAVSLPVRVRRLDAKKLFRSDRTYWLCGMSGALGISLCDWMTDQGANYLVFTSRNPKIESTWLEAHRQNGVTVETFPCDVTNEEALRAVHQRIIDTMPPIAGALNGAMVLRDVSVGNMEINHVLDVINPKVLGSIHLDRIFYNVSHDFFILISSINCIISNPGQANYAAANMGICGVAVNRRKRGLNSVCINVGAVIGAGYITESDRQLDQTVSKMAIIHLSEQDFHQIFAEGMEAAHIDCPHGPEMSTGLLDISPDSPNIPKWYSNPMFSRFIVHHTAGIDGKNAYDNVASIQEQLDDCRTEQDVLRVVRQAVSTQLRKILQQSTADDELLRMDSSALGLDSLISVDIRTWFLKSFQVSIPVLKIINRDTQMASLAEFVTEHIPVTLVPQVAGTDDSSPIGDEIADTNAPSNGAQTANGDAAQSITTAPERLPLTIAPSSPPKVVLLTGVSGLLGHHLLQALIQQTSIEKVICIAVRRLADHLATDQLPPASDKVIYYEGDLRHHNFGLSGKVLASIFATVDAVIHNGSDTSHLKYYSDVRESNVLSTHQIVRLCLPRMIPLHYVSSARIAIFSGKEAFPEISATASGKYPPDDGAHGYMCGKWVSERLLKKANDVHGLKVWIHRPSTIIRQGSDAVGEKMEFDWVNALLRYSHVIKAVPKIEHIRGGFDLVHVQSVCDGILRELLHSIRKSDSGITYVNNVGDIVVPFDHLERIGEHEGEKELYELVSISEWTRRVVAAGMHPAVAALIETFDEPGAPMYPTLVKGVSQEA</sequence>
<evidence type="ECO:0000313" key="8">
    <source>
        <dbReference type="EMBL" id="KAK5993740.1"/>
    </source>
</evidence>
<protein>
    <submittedName>
        <fullName evidence="8">Highly reducing polyketide synthase bet1</fullName>
    </submittedName>
</protein>
<dbReference type="Pfam" id="PF08659">
    <property type="entry name" value="KR"/>
    <property type="match status" value="1"/>
</dbReference>
<evidence type="ECO:0000256" key="5">
    <source>
        <dbReference type="ARBA" id="ARBA00023002"/>
    </source>
</evidence>
<evidence type="ECO:0000256" key="4">
    <source>
        <dbReference type="ARBA" id="ARBA00022679"/>
    </source>
</evidence>
<dbReference type="SUPFAM" id="SSF51735">
    <property type="entry name" value="NAD(P)-binding Rossmann-fold domains"/>
    <property type="match status" value="2"/>
</dbReference>
<evidence type="ECO:0000256" key="3">
    <source>
        <dbReference type="ARBA" id="ARBA00022603"/>
    </source>
</evidence>
<dbReference type="EMBL" id="JAVFKD010000012">
    <property type="protein sequence ID" value="KAK5993740.1"/>
    <property type="molecule type" value="Genomic_DNA"/>
</dbReference>
<dbReference type="InterPro" id="IPR006162">
    <property type="entry name" value="Ppantetheine_attach_site"/>
</dbReference>
<keyword evidence="2" id="KW-0597">Phosphoprotein</keyword>
<dbReference type="PANTHER" id="PTHR43775:SF20">
    <property type="entry name" value="HYBRID PKS-NRPS SYNTHETASE APDA"/>
    <property type="match status" value="1"/>
</dbReference>
<feature type="compositionally biased region" description="Polar residues" evidence="6">
    <location>
        <begin position="978"/>
        <end position="988"/>
    </location>
</feature>
<keyword evidence="5" id="KW-0560">Oxidoreductase</keyword>
<evidence type="ECO:0000256" key="6">
    <source>
        <dbReference type="SAM" id="MobiDB-lite"/>
    </source>
</evidence>
<accession>A0ABR0SPU1</accession>
<proteinExistence type="predicted"/>
<reference evidence="8 9" key="1">
    <citation type="submission" date="2024-01" db="EMBL/GenBank/DDBJ databases">
        <title>Complete genome of Cladobotryum mycophilum ATHUM6906.</title>
        <authorList>
            <person name="Christinaki A.C."/>
            <person name="Myridakis A.I."/>
            <person name="Kouvelis V.N."/>
        </authorList>
    </citation>
    <scope>NUCLEOTIDE SEQUENCE [LARGE SCALE GENOMIC DNA]</scope>
    <source>
        <strain evidence="8 9">ATHUM6906</strain>
    </source>
</reference>
<dbReference type="InterPro" id="IPR036291">
    <property type="entry name" value="NAD(P)-bd_dom_sf"/>
</dbReference>
<dbReference type="InterPro" id="IPR009081">
    <property type="entry name" value="PP-bd_ACP"/>
</dbReference>
<dbReference type="InterPro" id="IPR036736">
    <property type="entry name" value="ACP-like_sf"/>
</dbReference>
<name>A0ABR0SPU1_9HYPO</name>
<dbReference type="PROSITE" id="PS50075">
    <property type="entry name" value="CARRIER"/>
    <property type="match status" value="1"/>
</dbReference>
<evidence type="ECO:0000256" key="2">
    <source>
        <dbReference type="ARBA" id="ARBA00022553"/>
    </source>
</evidence>
<dbReference type="InterPro" id="IPR057326">
    <property type="entry name" value="KR_dom"/>
</dbReference>
<gene>
    <name evidence="8" type="ORF">PT974_07177</name>
</gene>
<dbReference type="SUPFAM" id="SSF47336">
    <property type="entry name" value="ACP-like"/>
    <property type="match status" value="1"/>
</dbReference>
<dbReference type="Proteomes" id="UP001338125">
    <property type="component" value="Unassembled WGS sequence"/>
</dbReference>
<dbReference type="Gene3D" id="3.40.50.720">
    <property type="entry name" value="NAD(P)-binding Rossmann-like Domain"/>
    <property type="match status" value="2"/>
</dbReference>
<organism evidence="8 9">
    <name type="scientific">Cladobotryum mycophilum</name>
    <dbReference type="NCBI Taxonomy" id="491253"/>
    <lineage>
        <taxon>Eukaryota</taxon>
        <taxon>Fungi</taxon>
        <taxon>Dikarya</taxon>
        <taxon>Ascomycota</taxon>
        <taxon>Pezizomycotina</taxon>
        <taxon>Sordariomycetes</taxon>
        <taxon>Hypocreomycetidae</taxon>
        <taxon>Hypocreales</taxon>
        <taxon>Hypocreaceae</taxon>
        <taxon>Cladobotryum</taxon>
    </lineage>
</organism>
<keyword evidence="9" id="KW-1185">Reference proteome</keyword>
<evidence type="ECO:0000259" key="7">
    <source>
        <dbReference type="PROSITE" id="PS50075"/>
    </source>
</evidence>
<dbReference type="PROSITE" id="PS00012">
    <property type="entry name" value="PHOSPHOPANTETHEINE"/>
    <property type="match status" value="1"/>
</dbReference>
<comment type="caution">
    <text evidence="8">The sequence shown here is derived from an EMBL/GenBank/DDBJ whole genome shotgun (WGS) entry which is preliminary data.</text>
</comment>
<dbReference type="InterPro" id="IPR013120">
    <property type="entry name" value="FAR_NAD-bd"/>
</dbReference>
<evidence type="ECO:0000256" key="1">
    <source>
        <dbReference type="ARBA" id="ARBA00022450"/>
    </source>
</evidence>
<dbReference type="InterPro" id="IPR050091">
    <property type="entry name" value="PKS_NRPS_Biosynth_Enz"/>
</dbReference>
<keyword evidence="1" id="KW-0596">Phosphopantetheine</keyword>